<dbReference type="RefSeq" id="WP_000041513.1">
    <property type="nucleotide sequence ID" value="NC_011774.1"/>
</dbReference>
<dbReference type="HOGENOM" id="CLU_2566532_0_0_9"/>
<dbReference type="Proteomes" id="UP000006744">
    <property type="component" value="Plasmid pG9842_140"/>
</dbReference>
<accession>B7IZN6</accession>
<geneLocation type="plasmid" evidence="1 2">
    <name>pG9842_140</name>
</geneLocation>
<protein>
    <submittedName>
        <fullName evidence="1">Uncharacterized protein</fullName>
    </submittedName>
</protein>
<evidence type="ECO:0000313" key="2">
    <source>
        <dbReference type="Proteomes" id="UP000006744"/>
    </source>
</evidence>
<dbReference type="KEGG" id="bcg:BCG9842_A0043"/>
<dbReference type="EMBL" id="CP001188">
    <property type="protein sequence ID" value="ACK98716.1"/>
    <property type="molecule type" value="Genomic_DNA"/>
</dbReference>
<keyword evidence="1" id="KW-0614">Plasmid</keyword>
<proteinExistence type="predicted"/>
<evidence type="ECO:0000313" key="1">
    <source>
        <dbReference type="EMBL" id="ACK98716.1"/>
    </source>
</evidence>
<organism evidence="1 2">
    <name type="scientific">Bacillus cereus (strain G9842)</name>
    <dbReference type="NCBI Taxonomy" id="405531"/>
    <lineage>
        <taxon>Bacteria</taxon>
        <taxon>Bacillati</taxon>
        <taxon>Bacillota</taxon>
        <taxon>Bacilli</taxon>
        <taxon>Bacillales</taxon>
        <taxon>Bacillaceae</taxon>
        <taxon>Bacillus</taxon>
        <taxon>Bacillus cereus group</taxon>
    </lineage>
</organism>
<gene>
    <name evidence="1" type="ordered locus">BCG9842_A0043</name>
</gene>
<dbReference type="AlphaFoldDB" id="B7IZN6"/>
<sequence length="81" mass="9382">MSKNASKNLLEILETPLVALICSSKNKHYGIYIEDMKLGNADFQEELIRIDTIFIPYKWFDSITACNEENLKEIKEKLEVS</sequence>
<reference evidence="1 2" key="1">
    <citation type="submission" date="2008-10" db="EMBL/GenBank/DDBJ databases">
        <title>Genome sequence of Bacillus cereus G9842.</title>
        <authorList>
            <person name="Dodson R.J."/>
            <person name="Durkin A.S."/>
            <person name="Rosovitz M.J."/>
            <person name="Rasko D.A."/>
            <person name="Hoffmaster A."/>
            <person name="Ravel J."/>
            <person name="Sutton G."/>
        </authorList>
    </citation>
    <scope>NUCLEOTIDE SEQUENCE [LARGE SCALE GENOMIC DNA]</scope>
    <source>
        <strain evidence="1 2">G9842</strain>
        <plasmid evidence="1 2">pG9842_140</plasmid>
    </source>
</reference>
<name>B7IZN6_BACC2</name>